<gene>
    <name evidence="4" type="ORF">AArcSt11_12345</name>
</gene>
<dbReference type="Proteomes" id="UP001202674">
    <property type="component" value="Unassembled WGS sequence"/>
</dbReference>
<keyword evidence="5" id="KW-1185">Reference proteome</keyword>
<organism evidence="4 5">
    <name type="scientific">Natranaeroarchaeum aerophilus</name>
    <dbReference type="NCBI Taxonomy" id="2917711"/>
    <lineage>
        <taxon>Archaea</taxon>
        <taxon>Methanobacteriati</taxon>
        <taxon>Methanobacteriota</taxon>
        <taxon>Stenosarchaea group</taxon>
        <taxon>Halobacteria</taxon>
        <taxon>Halobacteriales</taxon>
        <taxon>Natronoarchaeaceae</taxon>
        <taxon>Natranaeroarchaeum</taxon>
    </lineage>
</organism>
<comment type="caution">
    <text evidence="4">The sequence shown here is derived from an EMBL/GenBank/DDBJ whole genome shotgun (WGS) entry which is preliminary data.</text>
</comment>
<dbReference type="InterPro" id="IPR055170">
    <property type="entry name" value="GFO_IDH_MocA-like_dom"/>
</dbReference>
<dbReference type="InterPro" id="IPR036291">
    <property type="entry name" value="NAD(P)-bd_dom_sf"/>
</dbReference>
<reference evidence="4 5" key="1">
    <citation type="journal article" date="2022" name="Syst. Appl. Microbiol.">
        <title>Natronocalculus amylovorans gen. nov., sp. nov., and Natranaeroarchaeum aerophilus sp. nov., dominant culturable amylolytic natronoarchaea from hypersaline soda lakes in southwestern Siberia.</title>
        <authorList>
            <person name="Sorokin D.Y."/>
            <person name="Elcheninov A.G."/>
            <person name="Khizhniak T.V."/>
            <person name="Koenen M."/>
            <person name="Bale N.J."/>
            <person name="Damste J.S.S."/>
            <person name="Kublanov I.V."/>
        </authorList>
    </citation>
    <scope>NUCLEOTIDE SEQUENCE [LARGE SCALE GENOMIC DNA]</scope>
    <source>
        <strain evidence="4 5">AArc-St1-1</strain>
    </source>
</reference>
<evidence type="ECO:0000259" key="3">
    <source>
        <dbReference type="Pfam" id="PF22725"/>
    </source>
</evidence>
<dbReference type="InterPro" id="IPR000683">
    <property type="entry name" value="Gfo/Idh/MocA-like_OxRdtase_N"/>
</dbReference>
<dbReference type="RefSeq" id="WP_250597455.1">
    <property type="nucleotide sequence ID" value="NZ_JAKRVY010000007.1"/>
</dbReference>
<dbReference type="PANTHER" id="PTHR43818:SF11">
    <property type="entry name" value="BCDNA.GH03377"/>
    <property type="match status" value="1"/>
</dbReference>
<dbReference type="Pfam" id="PF22725">
    <property type="entry name" value="GFO_IDH_MocA_C3"/>
    <property type="match status" value="1"/>
</dbReference>
<dbReference type="SUPFAM" id="SSF55347">
    <property type="entry name" value="Glyceraldehyde-3-phosphate dehydrogenase-like, C-terminal domain"/>
    <property type="match status" value="1"/>
</dbReference>
<evidence type="ECO:0000256" key="1">
    <source>
        <dbReference type="ARBA" id="ARBA00023002"/>
    </source>
</evidence>
<dbReference type="PANTHER" id="PTHR43818">
    <property type="entry name" value="BCDNA.GH03377"/>
    <property type="match status" value="1"/>
</dbReference>
<evidence type="ECO:0000313" key="5">
    <source>
        <dbReference type="Proteomes" id="UP001202674"/>
    </source>
</evidence>
<dbReference type="EMBL" id="JAKRVY010000007">
    <property type="protein sequence ID" value="MCL9814440.1"/>
    <property type="molecule type" value="Genomic_DNA"/>
</dbReference>
<dbReference type="InterPro" id="IPR050463">
    <property type="entry name" value="Gfo/Idh/MocA_oxidrdct_glycsds"/>
</dbReference>
<dbReference type="GO" id="GO:0000166">
    <property type="term" value="F:nucleotide binding"/>
    <property type="evidence" value="ECO:0007669"/>
    <property type="project" value="InterPro"/>
</dbReference>
<sequence length="405" mass="43574">MGESFGIGFVGCGFITREAHVPSVEYLPGVHVAAIQNRTRETAESVAARCRSAGWGDPSVYGEGDIGALVADEAVDGLWITSPNFMRVDVVDAAVDAVEDGAKLRGIAMEKPVARTLREAGRIVDRIEDVGLPHAYLENWPHEPEIQQLRDLLWERGRDAGRPYLARSQAEHGGPHSAWFWDGKRQGGGALTDMLCHALAGNHVLLADPERPDGGLDAVSVSADTETLKWAREEYAAELREEYGVDYETTPAEDYARATIRYESEVGDPLISEATGSWCYVGAGVRRSIELLGPEYSGQVVTDEESSSVFVSDALGGGDGWAEKQNATSGRMPIVGESVVDGGYVAENCDAVDAFECGENGSLDLHDGLDVLRLCMAAYRAAETGEDVDLRTADLETFTPPPARG</sequence>
<dbReference type="AlphaFoldDB" id="A0AAE3FSR8"/>
<accession>A0AAE3FSR8</accession>
<protein>
    <submittedName>
        <fullName evidence="4">Gfo/Idh/MocA family oxidoreductase</fullName>
    </submittedName>
</protein>
<evidence type="ECO:0000259" key="2">
    <source>
        <dbReference type="Pfam" id="PF01408"/>
    </source>
</evidence>
<feature type="domain" description="GFO/IDH/MocA-like oxidoreductase" evidence="3">
    <location>
        <begin position="159"/>
        <end position="266"/>
    </location>
</feature>
<dbReference type="GO" id="GO:0016491">
    <property type="term" value="F:oxidoreductase activity"/>
    <property type="evidence" value="ECO:0007669"/>
    <property type="project" value="UniProtKB-KW"/>
</dbReference>
<dbReference type="SUPFAM" id="SSF51735">
    <property type="entry name" value="NAD(P)-binding Rossmann-fold domains"/>
    <property type="match status" value="1"/>
</dbReference>
<keyword evidence="1" id="KW-0560">Oxidoreductase</keyword>
<name>A0AAE3FSR8_9EURY</name>
<evidence type="ECO:0000313" key="4">
    <source>
        <dbReference type="EMBL" id="MCL9814440.1"/>
    </source>
</evidence>
<proteinExistence type="predicted"/>
<dbReference type="Pfam" id="PF01408">
    <property type="entry name" value="GFO_IDH_MocA"/>
    <property type="match status" value="1"/>
</dbReference>
<dbReference type="Gene3D" id="3.30.360.10">
    <property type="entry name" value="Dihydrodipicolinate Reductase, domain 2"/>
    <property type="match status" value="1"/>
</dbReference>
<feature type="domain" description="Gfo/Idh/MocA-like oxidoreductase N-terminal" evidence="2">
    <location>
        <begin position="5"/>
        <end position="129"/>
    </location>
</feature>
<dbReference type="Gene3D" id="3.40.50.720">
    <property type="entry name" value="NAD(P)-binding Rossmann-like Domain"/>
    <property type="match status" value="1"/>
</dbReference>